<evidence type="ECO:0000313" key="2">
    <source>
        <dbReference type="Proteomes" id="UP000772434"/>
    </source>
</evidence>
<evidence type="ECO:0000313" key="1">
    <source>
        <dbReference type="EMBL" id="KAF9065611.1"/>
    </source>
</evidence>
<gene>
    <name evidence="1" type="ORF">BDP27DRAFT_1366304</name>
</gene>
<keyword evidence="2" id="KW-1185">Reference proteome</keyword>
<name>A0A9P5U457_9AGAR</name>
<accession>A0A9P5U457</accession>
<comment type="caution">
    <text evidence="1">The sequence shown here is derived from an EMBL/GenBank/DDBJ whole genome shotgun (WGS) entry which is preliminary data.</text>
</comment>
<proteinExistence type="predicted"/>
<dbReference type="AlphaFoldDB" id="A0A9P5U457"/>
<dbReference type="Proteomes" id="UP000772434">
    <property type="component" value="Unassembled WGS sequence"/>
</dbReference>
<organism evidence="1 2">
    <name type="scientific">Rhodocollybia butyracea</name>
    <dbReference type="NCBI Taxonomy" id="206335"/>
    <lineage>
        <taxon>Eukaryota</taxon>
        <taxon>Fungi</taxon>
        <taxon>Dikarya</taxon>
        <taxon>Basidiomycota</taxon>
        <taxon>Agaricomycotina</taxon>
        <taxon>Agaricomycetes</taxon>
        <taxon>Agaricomycetidae</taxon>
        <taxon>Agaricales</taxon>
        <taxon>Marasmiineae</taxon>
        <taxon>Omphalotaceae</taxon>
        <taxon>Rhodocollybia</taxon>
    </lineage>
</organism>
<sequence>MSCPTCQVTLETQTEGFASAGAYRTQSQNDPAFSQYSPTPTATDVLEWSDKKLVAELEELMGAVELDLTADTLVQSVTESDTSEGGTKPVHQFYFLKAPLNERGISWYKHRLDVFQAFSLELAQTQHGELIEEQELINKNKNLCWLILCYKNTNNSPRTWAANLIHSCPWNMIQWYNQGAKTILVLVQIFQK</sequence>
<dbReference type="EMBL" id="JADNRY010000101">
    <property type="protein sequence ID" value="KAF9065611.1"/>
    <property type="molecule type" value="Genomic_DNA"/>
</dbReference>
<reference evidence="1" key="1">
    <citation type="submission" date="2020-11" db="EMBL/GenBank/DDBJ databases">
        <authorList>
            <consortium name="DOE Joint Genome Institute"/>
            <person name="Ahrendt S."/>
            <person name="Riley R."/>
            <person name="Andreopoulos W."/>
            <person name="Labutti K."/>
            <person name="Pangilinan J."/>
            <person name="Ruiz-Duenas F.J."/>
            <person name="Barrasa J.M."/>
            <person name="Sanchez-Garcia M."/>
            <person name="Camarero S."/>
            <person name="Miyauchi S."/>
            <person name="Serrano A."/>
            <person name="Linde D."/>
            <person name="Babiker R."/>
            <person name="Drula E."/>
            <person name="Ayuso-Fernandez I."/>
            <person name="Pacheco R."/>
            <person name="Padilla G."/>
            <person name="Ferreira P."/>
            <person name="Barriuso J."/>
            <person name="Kellner H."/>
            <person name="Castanera R."/>
            <person name="Alfaro M."/>
            <person name="Ramirez L."/>
            <person name="Pisabarro A.G."/>
            <person name="Kuo A."/>
            <person name="Tritt A."/>
            <person name="Lipzen A."/>
            <person name="He G."/>
            <person name="Yan M."/>
            <person name="Ng V."/>
            <person name="Cullen D."/>
            <person name="Martin F."/>
            <person name="Rosso M.-N."/>
            <person name="Henrissat B."/>
            <person name="Hibbett D."/>
            <person name="Martinez A.T."/>
            <person name="Grigoriev I.V."/>
        </authorList>
    </citation>
    <scope>NUCLEOTIDE SEQUENCE</scope>
    <source>
        <strain evidence="1">AH 40177</strain>
    </source>
</reference>
<protein>
    <submittedName>
        <fullName evidence="1">Uncharacterized protein</fullName>
    </submittedName>
</protein>